<sequence length="360" mass="42605">MNPKVSVIIPVYNSEKYIKKCIESIRIQTLKEIEIVLVDDGSIDKSGEICDYYSRLDNRIVAIHIKNNGVSNARNTGIKFAKGKYIMFSDSDDYVDDRWCETLYNIAEENEEDFILCGYEIISSRNSKSNRKQILSPLKDESIILDRKDFFNLYNWNLLNSPCNKIFNRNKINKHNISYIKTLSLGEDMIFNLDYLEKCSGSIRITNEALYYYSQDDRESLDNRYYDNLFRIYKILFKKIKSTIDILETNYEVYKDDINLAFFYLIEKSLNNTFNKKNKDNLINKIKYNNSILKSKEVRSCILNLGNSSLRKSYIYLWKKENYIYVMIYNKILSSLYTLKKSILNGVLLTRYEKNNPRQD</sequence>
<feature type="domain" description="Glycosyltransferase 2-like" evidence="3">
    <location>
        <begin position="6"/>
        <end position="173"/>
    </location>
</feature>
<dbReference type="RefSeq" id="WP_156530900.1">
    <property type="nucleotide sequence ID" value="NZ_CACRUE010000028.1"/>
</dbReference>
<dbReference type="InterPro" id="IPR029044">
    <property type="entry name" value="Nucleotide-diphossugar_trans"/>
</dbReference>
<dbReference type="AlphaFoldDB" id="A0A6N3CIT3"/>
<evidence type="ECO:0000256" key="1">
    <source>
        <dbReference type="ARBA" id="ARBA00022676"/>
    </source>
</evidence>
<evidence type="ECO:0000313" key="4">
    <source>
        <dbReference type="EMBL" id="VYU14521.1"/>
    </source>
</evidence>
<reference evidence="4" key="1">
    <citation type="submission" date="2019-11" db="EMBL/GenBank/DDBJ databases">
        <authorList>
            <person name="Feng L."/>
        </authorList>
    </citation>
    <scope>NUCLEOTIDE SEQUENCE</scope>
    <source>
        <strain evidence="4">IbartlettiiLFYP30</strain>
    </source>
</reference>
<protein>
    <submittedName>
        <fullName evidence="4">Putative glycosyltransferase EpsJ</fullName>
        <ecNumber evidence="4">2.4.-.-</ecNumber>
    </submittedName>
</protein>
<gene>
    <name evidence="4" type="primary">epsJ_1</name>
    <name evidence="4" type="ORF">IBLFYP30_01851</name>
</gene>
<accession>A0A6N3CIT3</accession>
<evidence type="ECO:0000259" key="3">
    <source>
        <dbReference type="Pfam" id="PF00535"/>
    </source>
</evidence>
<dbReference type="CDD" id="cd00761">
    <property type="entry name" value="Glyco_tranf_GTA_type"/>
    <property type="match status" value="1"/>
</dbReference>
<name>A0A6N3CIT3_9FIRM</name>
<dbReference type="GO" id="GO:0016757">
    <property type="term" value="F:glycosyltransferase activity"/>
    <property type="evidence" value="ECO:0007669"/>
    <property type="project" value="UniProtKB-KW"/>
</dbReference>
<dbReference type="SUPFAM" id="SSF53448">
    <property type="entry name" value="Nucleotide-diphospho-sugar transferases"/>
    <property type="match status" value="1"/>
</dbReference>
<keyword evidence="1 4" id="KW-0328">Glycosyltransferase</keyword>
<dbReference type="Pfam" id="PF00535">
    <property type="entry name" value="Glycos_transf_2"/>
    <property type="match status" value="1"/>
</dbReference>
<dbReference type="EMBL" id="CACRUE010000028">
    <property type="protein sequence ID" value="VYU14521.1"/>
    <property type="molecule type" value="Genomic_DNA"/>
</dbReference>
<dbReference type="InterPro" id="IPR001173">
    <property type="entry name" value="Glyco_trans_2-like"/>
</dbReference>
<dbReference type="PANTHER" id="PTHR22916">
    <property type="entry name" value="GLYCOSYLTRANSFERASE"/>
    <property type="match status" value="1"/>
</dbReference>
<dbReference type="PANTHER" id="PTHR22916:SF51">
    <property type="entry name" value="GLYCOSYLTRANSFERASE EPSH-RELATED"/>
    <property type="match status" value="1"/>
</dbReference>
<evidence type="ECO:0000256" key="2">
    <source>
        <dbReference type="ARBA" id="ARBA00022679"/>
    </source>
</evidence>
<organism evidence="4">
    <name type="scientific">Intestinibacter bartlettii</name>
    <dbReference type="NCBI Taxonomy" id="261299"/>
    <lineage>
        <taxon>Bacteria</taxon>
        <taxon>Bacillati</taxon>
        <taxon>Bacillota</taxon>
        <taxon>Clostridia</taxon>
        <taxon>Peptostreptococcales</taxon>
        <taxon>Peptostreptococcaceae</taxon>
        <taxon>Intestinibacter</taxon>
    </lineage>
</organism>
<dbReference type="Gene3D" id="3.90.550.10">
    <property type="entry name" value="Spore Coat Polysaccharide Biosynthesis Protein SpsA, Chain A"/>
    <property type="match status" value="1"/>
</dbReference>
<keyword evidence="2 4" id="KW-0808">Transferase</keyword>
<proteinExistence type="predicted"/>
<dbReference type="EC" id="2.4.-.-" evidence="4"/>